<reference evidence="8" key="1">
    <citation type="journal article" date="2019" name="Int. J. Syst. Evol. Microbiol.">
        <title>The Global Catalogue of Microorganisms (GCM) 10K type strain sequencing project: providing services to taxonomists for standard genome sequencing and annotation.</title>
        <authorList>
            <consortium name="The Broad Institute Genomics Platform"/>
            <consortium name="The Broad Institute Genome Sequencing Center for Infectious Disease"/>
            <person name="Wu L."/>
            <person name="Ma J."/>
        </authorList>
    </citation>
    <scope>NUCLEOTIDE SEQUENCE [LARGE SCALE GENOMIC DNA]</scope>
    <source>
        <strain evidence="8">JCM 17666</strain>
    </source>
</reference>
<evidence type="ECO:0000256" key="3">
    <source>
        <dbReference type="ARBA" id="ARBA00023125"/>
    </source>
</evidence>
<comment type="caution">
    <text evidence="7">The sequence shown here is derived from an EMBL/GenBank/DDBJ whole genome shotgun (WGS) entry which is preliminary data.</text>
</comment>
<dbReference type="EMBL" id="BAABFO010000011">
    <property type="protein sequence ID" value="GAA4334149.1"/>
    <property type="molecule type" value="Genomic_DNA"/>
</dbReference>
<dbReference type="InterPro" id="IPR050950">
    <property type="entry name" value="HTH-type_LysR_regulators"/>
</dbReference>
<dbReference type="Pfam" id="PF03466">
    <property type="entry name" value="LysR_substrate"/>
    <property type="match status" value="1"/>
</dbReference>
<evidence type="ECO:0000313" key="7">
    <source>
        <dbReference type="EMBL" id="GAA4334149.1"/>
    </source>
</evidence>
<dbReference type="Pfam" id="PF00126">
    <property type="entry name" value="HTH_1"/>
    <property type="match status" value="1"/>
</dbReference>
<gene>
    <name evidence="7" type="ORF">GCM10023144_26100</name>
</gene>
<keyword evidence="4" id="KW-0804">Transcription</keyword>
<dbReference type="SUPFAM" id="SSF53850">
    <property type="entry name" value="Periplasmic binding protein-like II"/>
    <property type="match status" value="1"/>
</dbReference>
<comment type="similarity">
    <text evidence="1">Belongs to the LysR transcriptional regulatory family.</text>
</comment>
<keyword evidence="3" id="KW-0238">DNA-binding</keyword>
<evidence type="ECO:0000259" key="6">
    <source>
        <dbReference type="PROSITE" id="PS50931"/>
    </source>
</evidence>
<dbReference type="CDD" id="cd08440">
    <property type="entry name" value="PBP2_LTTR_like_4"/>
    <property type="match status" value="1"/>
</dbReference>
<dbReference type="Proteomes" id="UP001501671">
    <property type="component" value="Unassembled WGS sequence"/>
</dbReference>
<accession>A0ABP8H488</accession>
<dbReference type="SUPFAM" id="SSF46785">
    <property type="entry name" value="Winged helix' DNA-binding domain"/>
    <property type="match status" value="1"/>
</dbReference>
<dbReference type="Gene3D" id="3.40.190.290">
    <property type="match status" value="1"/>
</dbReference>
<dbReference type="InterPro" id="IPR036388">
    <property type="entry name" value="WH-like_DNA-bd_sf"/>
</dbReference>
<feature type="region of interest" description="Disordered" evidence="5">
    <location>
        <begin position="297"/>
        <end position="326"/>
    </location>
</feature>
<proteinExistence type="inferred from homology"/>
<keyword evidence="2" id="KW-0805">Transcription regulation</keyword>
<dbReference type="PROSITE" id="PS50931">
    <property type="entry name" value="HTH_LYSR"/>
    <property type="match status" value="1"/>
</dbReference>
<dbReference type="PRINTS" id="PR00039">
    <property type="entry name" value="HTHLYSR"/>
</dbReference>
<keyword evidence="8" id="KW-1185">Reference proteome</keyword>
<evidence type="ECO:0000256" key="4">
    <source>
        <dbReference type="ARBA" id="ARBA00023163"/>
    </source>
</evidence>
<feature type="compositionally biased region" description="Low complexity" evidence="5">
    <location>
        <begin position="308"/>
        <end position="326"/>
    </location>
</feature>
<sequence>MARINFDLQELQAFVAVAERSSFRAAAEDLSLSQPALSRRIEKLESILGARLLDRSTRHVALTNVGRMFLEHSRAALDELEGAVLGVSDLAARRSGLVTVSCVPSAAYYFLPSVLREFSARYPRIRVKVIDEGANTVLNAVISGRADFGISFIGTQETEVDFKAIFREHFVLAVRNDHPLAARRSVEWEELAGERFMTVDKDSGNRLLIDAALAKSGKRAMSAFEVSHVLTLLGLVEAGLGVAAVPKLALPLTTHPTLVGVPLLKPRVSRTLGLIARHGRPLAPAAAALYDMLRHAGRAAHRSPDPAPGAATPGTAPAARPASRLK</sequence>
<dbReference type="InterPro" id="IPR005119">
    <property type="entry name" value="LysR_subst-bd"/>
</dbReference>
<dbReference type="PANTHER" id="PTHR30419:SF8">
    <property type="entry name" value="NITROGEN ASSIMILATION TRANSCRIPTIONAL ACTIVATOR-RELATED"/>
    <property type="match status" value="1"/>
</dbReference>
<name>A0ABP8H488_9BURK</name>
<feature type="domain" description="HTH lysR-type" evidence="6">
    <location>
        <begin position="6"/>
        <end position="63"/>
    </location>
</feature>
<evidence type="ECO:0000256" key="1">
    <source>
        <dbReference type="ARBA" id="ARBA00009437"/>
    </source>
</evidence>
<dbReference type="InterPro" id="IPR036390">
    <property type="entry name" value="WH_DNA-bd_sf"/>
</dbReference>
<dbReference type="PANTHER" id="PTHR30419">
    <property type="entry name" value="HTH-TYPE TRANSCRIPTIONAL REGULATOR YBHD"/>
    <property type="match status" value="1"/>
</dbReference>
<dbReference type="RefSeq" id="WP_345250103.1">
    <property type="nucleotide sequence ID" value="NZ_BAABFO010000011.1"/>
</dbReference>
<evidence type="ECO:0000256" key="2">
    <source>
        <dbReference type="ARBA" id="ARBA00023015"/>
    </source>
</evidence>
<protein>
    <submittedName>
        <fullName evidence="7">LysR family transcriptional regulator</fullName>
    </submittedName>
</protein>
<dbReference type="Gene3D" id="1.10.10.10">
    <property type="entry name" value="Winged helix-like DNA-binding domain superfamily/Winged helix DNA-binding domain"/>
    <property type="match status" value="1"/>
</dbReference>
<evidence type="ECO:0000313" key="8">
    <source>
        <dbReference type="Proteomes" id="UP001501671"/>
    </source>
</evidence>
<organism evidence="7 8">
    <name type="scientific">Pigmentiphaga soli</name>
    <dbReference type="NCBI Taxonomy" id="1007095"/>
    <lineage>
        <taxon>Bacteria</taxon>
        <taxon>Pseudomonadati</taxon>
        <taxon>Pseudomonadota</taxon>
        <taxon>Betaproteobacteria</taxon>
        <taxon>Burkholderiales</taxon>
        <taxon>Alcaligenaceae</taxon>
        <taxon>Pigmentiphaga</taxon>
    </lineage>
</organism>
<dbReference type="InterPro" id="IPR000847">
    <property type="entry name" value="LysR_HTH_N"/>
</dbReference>
<evidence type="ECO:0000256" key="5">
    <source>
        <dbReference type="SAM" id="MobiDB-lite"/>
    </source>
</evidence>